<dbReference type="Proteomes" id="UP000214666">
    <property type="component" value="Chromosome"/>
</dbReference>
<dbReference type="RefSeq" id="WP_094154032.1">
    <property type="nucleotide sequence ID" value="NZ_CP020028.1"/>
</dbReference>
<name>A0A222WIB5_9BACL</name>
<accession>A0A222WIB5</accession>
<evidence type="ECO:0000256" key="1">
    <source>
        <dbReference type="SAM" id="MobiDB-lite"/>
    </source>
</evidence>
<dbReference type="KEGG" id="pkb:B4V02_05485"/>
<dbReference type="Pfam" id="PF01904">
    <property type="entry name" value="DUF72"/>
    <property type="match status" value="1"/>
</dbReference>
<dbReference type="PANTHER" id="PTHR30348:SF13">
    <property type="entry name" value="UPF0759 PROTEIN YUNF"/>
    <property type="match status" value="1"/>
</dbReference>
<reference evidence="2 3" key="1">
    <citation type="submission" date="2017-03" db="EMBL/GenBank/DDBJ databases">
        <title>Complete genome sequence of Paenibacillus Kribbensis producing bioflocculants.</title>
        <authorList>
            <person name="Lee H.-G."/>
            <person name="Oh H.-M."/>
        </authorList>
    </citation>
    <scope>NUCLEOTIDE SEQUENCE [LARGE SCALE GENOMIC DNA]</scope>
    <source>
        <strain evidence="2 3">AM49</strain>
    </source>
</reference>
<dbReference type="STRING" id="172713.GCA_001705305_04436"/>
<dbReference type="Gene3D" id="3.20.20.410">
    <property type="entry name" value="Protein of unknown function UPF0759"/>
    <property type="match status" value="1"/>
</dbReference>
<dbReference type="AlphaFoldDB" id="A0A222WIB5"/>
<gene>
    <name evidence="2" type="ORF">B4V02_05485</name>
</gene>
<dbReference type="InterPro" id="IPR002763">
    <property type="entry name" value="DUF72"/>
</dbReference>
<dbReference type="OrthoDB" id="9780310at2"/>
<feature type="region of interest" description="Disordered" evidence="1">
    <location>
        <begin position="269"/>
        <end position="292"/>
    </location>
</feature>
<protein>
    <recommendedName>
        <fullName evidence="4">DUF72 domain-containing protein</fullName>
    </recommendedName>
</protein>
<proteinExistence type="predicted"/>
<evidence type="ECO:0008006" key="4">
    <source>
        <dbReference type="Google" id="ProtNLM"/>
    </source>
</evidence>
<organism evidence="2 3">
    <name type="scientific">Paenibacillus kribbensis</name>
    <dbReference type="NCBI Taxonomy" id="172713"/>
    <lineage>
        <taxon>Bacteria</taxon>
        <taxon>Bacillati</taxon>
        <taxon>Bacillota</taxon>
        <taxon>Bacilli</taxon>
        <taxon>Bacillales</taxon>
        <taxon>Paenibacillaceae</taxon>
        <taxon>Paenibacillus</taxon>
    </lineage>
</organism>
<keyword evidence="3" id="KW-1185">Reference proteome</keyword>
<dbReference type="EMBL" id="CP020028">
    <property type="protein sequence ID" value="ASR46180.1"/>
    <property type="molecule type" value="Genomic_DNA"/>
</dbReference>
<dbReference type="PANTHER" id="PTHR30348">
    <property type="entry name" value="UNCHARACTERIZED PROTEIN YECE"/>
    <property type="match status" value="1"/>
</dbReference>
<sequence>MIQIGLTGWGDHDDLYPIGTKANQKLSVYGSHFPVVEMDSSFYAVQPTDRMARWAAETPDSFSFLVKAYQGMTGHTRGKQPYFKTTDEMYEALHASIQPLREAGKLKAVLFQYPPWFDCTRENVAVLRDTKKRMGKVPSVLEFRHQSWFTPDFRKRTLAFMHEEGWIHSVCDEPQAGPGSVPIVPQATDSSLTVVRLHGRNASGWNQSSAPNWREVRYLYRYNEQELTEWRDRLLELEQQSREICVIFNNNSGGDAAANAKQLMTLLGMDPKPFPPRKPPQENEGPEQLELF</sequence>
<evidence type="ECO:0000313" key="3">
    <source>
        <dbReference type="Proteomes" id="UP000214666"/>
    </source>
</evidence>
<evidence type="ECO:0000313" key="2">
    <source>
        <dbReference type="EMBL" id="ASR46180.1"/>
    </source>
</evidence>
<dbReference type="SUPFAM" id="SSF117396">
    <property type="entry name" value="TM1631-like"/>
    <property type="match status" value="1"/>
</dbReference>
<dbReference type="InterPro" id="IPR036520">
    <property type="entry name" value="UPF0759_sf"/>
</dbReference>